<dbReference type="EMBL" id="CADEBC010000592">
    <property type="protein sequence ID" value="CAB3257812.1"/>
    <property type="molecule type" value="Genomic_DNA"/>
</dbReference>
<dbReference type="AlphaFoldDB" id="A0A8S1BD67"/>
<protein>
    <submittedName>
        <fullName evidence="2">Uncharacterized protein</fullName>
    </submittedName>
</protein>
<proteinExistence type="predicted"/>
<name>A0A8S1BD67_ARCPL</name>
<evidence type="ECO:0000313" key="3">
    <source>
        <dbReference type="Proteomes" id="UP000494106"/>
    </source>
</evidence>
<keyword evidence="3" id="KW-1185">Reference proteome</keyword>
<reference evidence="2 3" key="1">
    <citation type="submission" date="2020-04" db="EMBL/GenBank/DDBJ databases">
        <authorList>
            <person name="Wallbank WR R."/>
            <person name="Pardo Diaz C."/>
            <person name="Kozak K."/>
            <person name="Martin S."/>
            <person name="Jiggins C."/>
            <person name="Moest M."/>
            <person name="Warren A I."/>
            <person name="Byers J.R.P. K."/>
            <person name="Montejo-Kovacevich G."/>
            <person name="Yen C E."/>
        </authorList>
    </citation>
    <scope>NUCLEOTIDE SEQUENCE [LARGE SCALE GENOMIC DNA]</scope>
</reference>
<evidence type="ECO:0000313" key="2">
    <source>
        <dbReference type="EMBL" id="CAB3257812.1"/>
    </source>
</evidence>
<comment type="caution">
    <text evidence="2">The sequence shown here is derived from an EMBL/GenBank/DDBJ whole genome shotgun (WGS) entry which is preliminary data.</text>
</comment>
<dbReference type="PROSITE" id="PS51257">
    <property type="entry name" value="PROKAR_LIPOPROTEIN"/>
    <property type="match status" value="1"/>
</dbReference>
<feature type="chain" id="PRO_5035716123" evidence="1">
    <location>
        <begin position="20"/>
        <end position="257"/>
    </location>
</feature>
<sequence>MKFLFVLCIVAVQSCSALGVPEQSHALLVRSRRDLLQNITQFIQNLITRLQNAGKEALDAVSAFSNSITSEVQQIREKIINDIDRFKNRVTDAIENVYKKFSDTSNALNVCVETHRDEAADVFNNTASLAMACVDQRIDEIGELIEHLKIVAAEALREASTAVKDMRQCAKDSVNILTTGTCLGSVAMNVEMKSFGLFSQSTVLIGRINLSIASLPASLEVCAGTRILHTGIQTSKIIIDLGTCSASAIFNNITGSE</sequence>
<dbReference type="OrthoDB" id="6917049at2759"/>
<accession>A0A8S1BD67</accession>
<evidence type="ECO:0000256" key="1">
    <source>
        <dbReference type="SAM" id="SignalP"/>
    </source>
</evidence>
<dbReference type="Proteomes" id="UP000494106">
    <property type="component" value="Unassembled WGS sequence"/>
</dbReference>
<dbReference type="Gene3D" id="1.20.120.20">
    <property type="entry name" value="Apolipoprotein"/>
    <property type="match status" value="1"/>
</dbReference>
<organism evidence="2 3">
    <name type="scientific">Arctia plantaginis</name>
    <name type="common">Wood tiger moth</name>
    <name type="synonym">Phalaena plantaginis</name>
    <dbReference type="NCBI Taxonomy" id="874455"/>
    <lineage>
        <taxon>Eukaryota</taxon>
        <taxon>Metazoa</taxon>
        <taxon>Ecdysozoa</taxon>
        <taxon>Arthropoda</taxon>
        <taxon>Hexapoda</taxon>
        <taxon>Insecta</taxon>
        <taxon>Pterygota</taxon>
        <taxon>Neoptera</taxon>
        <taxon>Endopterygota</taxon>
        <taxon>Lepidoptera</taxon>
        <taxon>Glossata</taxon>
        <taxon>Ditrysia</taxon>
        <taxon>Noctuoidea</taxon>
        <taxon>Erebidae</taxon>
        <taxon>Arctiinae</taxon>
        <taxon>Arctia</taxon>
    </lineage>
</organism>
<keyword evidence="1" id="KW-0732">Signal</keyword>
<gene>
    <name evidence="2" type="ORF">APLA_LOCUS16186</name>
</gene>
<feature type="signal peptide" evidence="1">
    <location>
        <begin position="1"/>
        <end position="19"/>
    </location>
</feature>